<keyword evidence="3" id="KW-0862">Zinc</keyword>
<dbReference type="GO" id="GO:0008270">
    <property type="term" value="F:zinc ion binding"/>
    <property type="evidence" value="ECO:0007669"/>
    <property type="project" value="TreeGrafter"/>
</dbReference>
<evidence type="ECO:0000256" key="3">
    <source>
        <dbReference type="ARBA" id="ARBA00022833"/>
    </source>
</evidence>
<dbReference type="AlphaFoldDB" id="A0A034WJP8"/>
<dbReference type="KEGG" id="bdr:105222309"/>
<evidence type="ECO:0000256" key="2">
    <source>
        <dbReference type="ARBA" id="ARBA00022723"/>
    </source>
</evidence>
<dbReference type="InterPro" id="IPR008584">
    <property type="entry name" value="CXXC_Zn-binding_euk"/>
</dbReference>
<keyword evidence="2" id="KW-0479">Metal-binding</keyword>
<comment type="similarity">
    <text evidence="1">Belongs to the UPF0587 family.</text>
</comment>
<name>A0A034WJP8_BACDO</name>
<reference evidence="4" key="1">
    <citation type="journal article" date="2014" name="BMC Genomics">
        <title>Characterizing the developmental transcriptome of the oriental fruit fly, Bactrocera dorsalis (Diptera: Tephritidae) through comparative genomic analysis with Drosophila melanogaster utilizing modENCODE datasets.</title>
        <authorList>
            <person name="Geib S.M."/>
            <person name="Calla B."/>
            <person name="Hall B."/>
            <person name="Hou S."/>
            <person name="Manoukis N.C."/>
        </authorList>
    </citation>
    <scope>NUCLEOTIDE SEQUENCE</scope>
    <source>
        <strain evidence="4">Punador</strain>
    </source>
</reference>
<protein>
    <submittedName>
        <fullName evidence="4">UPF0587 protein GA18326</fullName>
    </submittedName>
</protein>
<evidence type="ECO:0000313" key="4">
    <source>
        <dbReference type="EMBL" id="JAC54899.1"/>
    </source>
</evidence>
<accession>A0A034WJP8</accession>
<dbReference type="SUPFAM" id="SSF141678">
    <property type="entry name" value="MAL13P1.257-like"/>
    <property type="match status" value="1"/>
</dbReference>
<proteinExistence type="inferred from homology"/>
<dbReference type="RefSeq" id="XP_011197873.2">
    <property type="nucleotide sequence ID" value="XM_011199571.4"/>
</dbReference>
<dbReference type="PANTHER" id="PTHR12857">
    <property type="entry name" value="CXXC MOTIF CONTAINING ZINC BINDING PROTEIN"/>
    <property type="match status" value="1"/>
</dbReference>
<dbReference type="Pfam" id="PF05907">
    <property type="entry name" value="CXXC_Zn-b_euk"/>
    <property type="match status" value="1"/>
</dbReference>
<gene>
    <name evidence="4" type="primary">U587</name>
</gene>
<dbReference type="OrthoDB" id="10248838at2759"/>
<organism evidence="4">
    <name type="scientific">Bactrocera dorsalis</name>
    <name type="common">Oriental fruit fly</name>
    <name type="synonym">Dacus dorsalis</name>
    <dbReference type="NCBI Taxonomy" id="27457"/>
    <lineage>
        <taxon>Eukaryota</taxon>
        <taxon>Metazoa</taxon>
        <taxon>Ecdysozoa</taxon>
        <taxon>Arthropoda</taxon>
        <taxon>Hexapoda</taxon>
        <taxon>Insecta</taxon>
        <taxon>Pterygota</taxon>
        <taxon>Neoptera</taxon>
        <taxon>Endopterygota</taxon>
        <taxon>Diptera</taxon>
        <taxon>Brachycera</taxon>
        <taxon>Muscomorpha</taxon>
        <taxon>Tephritoidea</taxon>
        <taxon>Tephritidae</taxon>
        <taxon>Bactrocera</taxon>
        <taxon>Bactrocera</taxon>
    </lineage>
</organism>
<sequence length="165" mass="18979">MVRIGLQISANLENIDSLETNHPDYPFFVKIKCSNCGEPSDKWHDITESERMQASAEARNPEGFNFYMKCKMCGRENSIDIVEKTNSPYTHEDAGKFKTIVVFDCRGVEPIDFSPRNGWIVRSAENGQTFEDVDLSEDDWVEYDQKNKESVGVYEFASQFVKLKK</sequence>
<evidence type="ECO:0000256" key="1">
    <source>
        <dbReference type="ARBA" id="ARBA00007818"/>
    </source>
</evidence>
<dbReference type="EMBL" id="GAKP01004053">
    <property type="protein sequence ID" value="JAC54899.1"/>
    <property type="molecule type" value="Transcribed_RNA"/>
</dbReference>
<dbReference type="PANTHER" id="PTHR12857:SF0">
    <property type="entry name" value="CXXC MOTIF CONTAINING ZINC BINDING PROTEIN"/>
    <property type="match status" value="1"/>
</dbReference>